<dbReference type="EMBL" id="CM016559">
    <property type="protein sequence ID" value="TKV99221.1"/>
    <property type="molecule type" value="Genomic_DNA"/>
</dbReference>
<evidence type="ECO:0000313" key="3">
    <source>
        <dbReference type="Proteomes" id="UP000298652"/>
    </source>
</evidence>
<proteinExistence type="predicted"/>
<feature type="compositionally biased region" description="Basic residues" evidence="1">
    <location>
        <begin position="139"/>
        <end position="150"/>
    </location>
</feature>
<reference evidence="2" key="1">
    <citation type="submission" date="2019-03" db="EMBL/GenBank/DDBJ databases">
        <title>WGS assembly of Setaria viridis.</title>
        <authorList>
            <person name="Huang P."/>
            <person name="Jenkins J."/>
            <person name="Grimwood J."/>
            <person name="Barry K."/>
            <person name="Healey A."/>
            <person name="Mamidi S."/>
            <person name="Sreedasyam A."/>
            <person name="Shu S."/>
            <person name="Feldman M."/>
            <person name="Wu J."/>
            <person name="Yu Y."/>
            <person name="Chen C."/>
            <person name="Johnson J."/>
            <person name="Rokhsar D."/>
            <person name="Baxter I."/>
            <person name="Schmutz J."/>
            <person name="Brutnell T."/>
            <person name="Kellogg E."/>
        </authorList>
    </citation>
    <scope>NUCLEOTIDE SEQUENCE [LARGE SCALE GENOMIC DNA]</scope>
</reference>
<gene>
    <name evidence="2" type="ORF">SEVIR_8G030100v2</name>
</gene>
<protein>
    <submittedName>
        <fullName evidence="2">Uncharacterized protein</fullName>
    </submittedName>
</protein>
<evidence type="ECO:0000256" key="1">
    <source>
        <dbReference type="SAM" id="MobiDB-lite"/>
    </source>
</evidence>
<dbReference type="AlphaFoldDB" id="A0A4U6TCQ9"/>
<sequence length="173" mass="18413">MEALARAAELLPDPLQLVGRCTRAPACARGTGPRVVVLLSGRWARPGRPAAGHHAPAAFTATSGRPRHVIRPCVALTYGLGRRESSSAAVSELLIYACVAVRRGSRRGQLVAAEPNEPHAGTRRERDPPLVTGSASSHACKRPCRRRPPFSRRLQPALHDSMASAARPVAPCS</sequence>
<name>A0A4U6TCQ9_SETVI</name>
<dbReference type="Proteomes" id="UP000298652">
    <property type="component" value="Chromosome 8"/>
</dbReference>
<organism evidence="2 3">
    <name type="scientific">Setaria viridis</name>
    <name type="common">Green bristlegrass</name>
    <name type="synonym">Setaria italica subsp. viridis</name>
    <dbReference type="NCBI Taxonomy" id="4556"/>
    <lineage>
        <taxon>Eukaryota</taxon>
        <taxon>Viridiplantae</taxon>
        <taxon>Streptophyta</taxon>
        <taxon>Embryophyta</taxon>
        <taxon>Tracheophyta</taxon>
        <taxon>Spermatophyta</taxon>
        <taxon>Magnoliopsida</taxon>
        <taxon>Liliopsida</taxon>
        <taxon>Poales</taxon>
        <taxon>Poaceae</taxon>
        <taxon>PACMAD clade</taxon>
        <taxon>Panicoideae</taxon>
        <taxon>Panicodae</taxon>
        <taxon>Paniceae</taxon>
        <taxon>Cenchrinae</taxon>
        <taxon>Setaria</taxon>
    </lineage>
</organism>
<keyword evidence="3" id="KW-1185">Reference proteome</keyword>
<evidence type="ECO:0000313" key="2">
    <source>
        <dbReference type="EMBL" id="TKV99221.1"/>
    </source>
</evidence>
<dbReference type="Gramene" id="TKV99221">
    <property type="protein sequence ID" value="TKV99221"/>
    <property type="gene ID" value="SEVIR_8G030100v2"/>
</dbReference>
<feature type="compositionally biased region" description="Basic and acidic residues" evidence="1">
    <location>
        <begin position="116"/>
        <end position="128"/>
    </location>
</feature>
<feature type="region of interest" description="Disordered" evidence="1">
    <location>
        <begin position="110"/>
        <end position="173"/>
    </location>
</feature>
<accession>A0A4U6TCQ9</accession>